<name>A0A2M9C8X0_9FLAO</name>
<dbReference type="RefSeq" id="WP_100375957.1">
    <property type="nucleotide sequence ID" value="NZ_PGFD01000001.1"/>
</dbReference>
<keyword evidence="2" id="KW-1185">Reference proteome</keyword>
<comment type="caution">
    <text evidence="1">The sequence shown here is derived from an EMBL/GenBank/DDBJ whole genome shotgun (WGS) entry which is preliminary data.</text>
</comment>
<evidence type="ECO:0000313" key="2">
    <source>
        <dbReference type="Proteomes" id="UP000228740"/>
    </source>
</evidence>
<reference evidence="1 2" key="1">
    <citation type="submission" date="2017-11" db="EMBL/GenBank/DDBJ databases">
        <title>Genomic Encyclopedia of Archaeal and Bacterial Type Strains, Phase II (KMG-II): From Individual Species to Whole Genera.</title>
        <authorList>
            <person name="Goeker M."/>
        </authorList>
    </citation>
    <scope>NUCLEOTIDE SEQUENCE [LARGE SCALE GENOMIC DNA]</scope>
    <source>
        <strain evidence="1 2">DSM 27617</strain>
    </source>
</reference>
<dbReference type="EMBL" id="PGFD01000001">
    <property type="protein sequence ID" value="PJJ67234.1"/>
    <property type="molecule type" value="Genomic_DNA"/>
</dbReference>
<organism evidence="1 2">
    <name type="scientific">Chryseobacterium geocarposphaerae</name>
    <dbReference type="NCBI Taxonomy" id="1416776"/>
    <lineage>
        <taxon>Bacteria</taxon>
        <taxon>Pseudomonadati</taxon>
        <taxon>Bacteroidota</taxon>
        <taxon>Flavobacteriia</taxon>
        <taxon>Flavobacteriales</taxon>
        <taxon>Weeksellaceae</taxon>
        <taxon>Chryseobacterium group</taxon>
        <taxon>Chryseobacterium</taxon>
    </lineage>
</organism>
<proteinExistence type="predicted"/>
<protein>
    <submittedName>
        <fullName evidence="1">Uncharacterized protein</fullName>
    </submittedName>
</protein>
<sequence>MGDKLKELSLKNTPNAITEFSILYKGISRTMNITTKRIETEVELFSQLYSVGITSFEKFLITQYTFILKLEEFADGNMTQLPIQINSILSEYVASKETLKVNFKQLPNQIDSAVSEYINLRKTLKNTPTHNFSFFKEAKNQLVEVLSFLIHEFQDAKELTTRILEKL</sequence>
<accession>A0A2M9C8X0</accession>
<gene>
    <name evidence="1" type="ORF">CLV73_1236</name>
</gene>
<evidence type="ECO:0000313" key="1">
    <source>
        <dbReference type="EMBL" id="PJJ67234.1"/>
    </source>
</evidence>
<dbReference type="Proteomes" id="UP000228740">
    <property type="component" value="Unassembled WGS sequence"/>
</dbReference>
<dbReference type="AlphaFoldDB" id="A0A2M9C8X0"/>